<reference evidence="2 3" key="1">
    <citation type="submission" date="2017-12" db="EMBL/GenBank/DDBJ databases">
        <title>Mesoplasma syrphidae YJS, Complete Genome.</title>
        <authorList>
            <person name="Knight T.F."/>
            <person name="Citino T."/>
            <person name="Rubinstein R."/>
            <person name="Neuschaefer Z."/>
        </authorList>
    </citation>
    <scope>NUCLEOTIDE SEQUENCE [LARGE SCALE GENOMIC DNA]</scope>
    <source>
        <strain evidence="2 3">YJS</strain>
    </source>
</reference>
<evidence type="ECO:0000313" key="3">
    <source>
        <dbReference type="Proteomes" id="UP000233419"/>
    </source>
</evidence>
<name>A0A2K9BJX5_9MOLU</name>
<evidence type="ECO:0000313" key="2">
    <source>
        <dbReference type="EMBL" id="AUF83566.1"/>
    </source>
</evidence>
<evidence type="ECO:0000256" key="1">
    <source>
        <dbReference type="SAM" id="Coils"/>
    </source>
</evidence>
<dbReference type="OrthoDB" id="392060at2"/>
<dbReference type="AlphaFoldDB" id="A0A2K9BJX5"/>
<proteinExistence type="predicted"/>
<dbReference type="KEGG" id="msyr:CXP39_02010"/>
<keyword evidence="3" id="KW-1185">Reference proteome</keyword>
<feature type="coiled-coil region" evidence="1">
    <location>
        <begin position="64"/>
        <end position="91"/>
    </location>
</feature>
<dbReference type="EMBL" id="CP025257">
    <property type="protein sequence ID" value="AUF83566.1"/>
    <property type="molecule type" value="Genomic_DNA"/>
</dbReference>
<dbReference type="RefSeq" id="WP_027048083.1">
    <property type="nucleotide sequence ID" value="NZ_CP025257.1"/>
</dbReference>
<gene>
    <name evidence="2" type="ORF">CXP39_02010</name>
</gene>
<accession>A0A2K9BJX5</accession>
<dbReference type="Proteomes" id="UP000233419">
    <property type="component" value="Chromosome"/>
</dbReference>
<keyword evidence="1" id="KW-0175">Coiled coil</keyword>
<organism evidence="2 3">
    <name type="scientific">Mesoplasma syrphidae</name>
    <dbReference type="NCBI Taxonomy" id="225999"/>
    <lineage>
        <taxon>Bacteria</taxon>
        <taxon>Bacillati</taxon>
        <taxon>Mycoplasmatota</taxon>
        <taxon>Mollicutes</taxon>
        <taxon>Entomoplasmatales</taxon>
        <taxon>Entomoplasmataceae</taxon>
        <taxon>Mesoplasma</taxon>
    </lineage>
</organism>
<protein>
    <submittedName>
        <fullName evidence="2">Uncharacterized protein</fullName>
    </submittedName>
</protein>
<sequence>MKIKIRDHMDTKMLNKIQDYVVNLNLDADSVMSIMAKEFYHFDDATLLEAKKFVMYLIWLHDNNKSLKDAFDNFVERLELLERQKEREHARAQRGRPDFEKQRLQIEERRREQQRIDRYATLARQQREREEAKKLENDANNLTDIEITRSEEKDETFVVQADKTVEYIKLLAEEVDYEKTLDFSARKEIFDQALKNVDNTQSIINETRLETIIDEITINNDYGVDDDENHLTLDEVLNSTFGEDLDQTLDNSTHSLDAELVFNQHEDTRTMGIDDLDLESINFEEVEDLKTFISKNYTNSTISSTDYVLSNNENLSRVTPAEIAKTINDIFKDENHVDEKTLTNYLDQDYDSEEELTRTIIEALDDEEILNTLIADNDDTLIKFEDITEANTQEAIEFLANFENKYGTIPLEDNTILEDEIEEETMGIFNSLYKEK</sequence>